<evidence type="ECO:0000313" key="3">
    <source>
        <dbReference type="Proteomes" id="UP001432027"/>
    </source>
</evidence>
<name>A0AAV5TT63_9BILA</name>
<evidence type="ECO:0000313" key="2">
    <source>
        <dbReference type="EMBL" id="GMS97660.1"/>
    </source>
</evidence>
<feature type="domain" description="DUF7636" evidence="1">
    <location>
        <begin position="121"/>
        <end position="215"/>
    </location>
</feature>
<proteinExistence type="predicted"/>
<dbReference type="InterPro" id="IPR056053">
    <property type="entry name" value="DUF7636"/>
</dbReference>
<gene>
    <name evidence="2" type="ORF">PENTCL1PPCAC_19835</name>
</gene>
<accession>A0AAV5TT63</accession>
<dbReference type="EMBL" id="BTSX01000004">
    <property type="protein sequence ID" value="GMS97660.1"/>
    <property type="molecule type" value="Genomic_DNA"/>
</dbReference>
<dbReference type="AlphaFoldDB" id="A0AAV5TT63"/>
<sequence length="222" mass="24806">MRTAFVLVEWANHVGSLTNRFGERNLLNLFVLFGLGEMNIRGRGDMRSHSKKGEHLLAFIEYVSSREFRVRPALSLTEVGGGILTRGEWQPFSEASLASFLSLVTTHRLDLPMEGGTTIAVREYEPRVMQLPGEEDSYFARLDKVRDALMIVSGCKDVKLRIYTSQLAMVSAVGTSEQLRILSSYIYPPAPTRDSATLKGKMKSMAIFTYDRLMSAANDISS</sequence>
<keyword evidence="3" id="KW-1185">Reference proteome</keyword>
<reference evidence="2" key="1">
    <citation type="submission" date="2023-10" db="EMBL/GenBank/DDBJ databases">
        <title>Genome assembly of Pristionchus species.</title>
        <authorList>
            <person name="Yoshida K."/>
            <person name="Sommer R.J."/>
        </authorList>
    </citation>
    <scope>NUCLEOTIDE SEQUENCE</scope>
    <source>
        <strain evidence="2">RS0144</strain>
    </source>
</reference>
<comment type="caution">
    <text evidence="2">The sequence shown here is derived from an EMBL/GenBank/DDBJ whole genome shotgun (WGS) entry which is preliminary data.</text>
</comment>
<dbReference type="Pfam" id="PF24642">
    <property type="entry name" value="DUF7636"/>
    <property type="match status" value="1"/>
</dbReference>
<evidence type="ECO:0000259" key="1">
    <source>
        <dbReference type="Pfam" id="PF24642"/>
    </source>
</evidence>
<organism evidence="2 3">
    <name type="scientific">Pristionchus entomophagus</name>
    <dbReference type="NCBI Taxonomy" id="358040"/>
    <lineage>
        <taxon>Eukaryota</taxon>
        <taxon>Metazoa</taxon>
        <taxon>Ecdysozoa</taxon>
        <taxon>Nematoda</taxon>
        <taxon>Chromadorea</taxon>
        <taxon>Rhabditida</taxon>
        <taxon>Rhabditina</taxon>
        <taxon>Diplogasteromorpha</taxon>
        <taxon>Diplogasteroidea</taxon>
        <taxon>Neodiplogasteridae</taxon>
        <taxon>Pristionchus</taxon>
    </lineage>
</organism>
<dbReference type="Proteomes" id="UP001432027">
    <property type="component" value="Unassembled WGS sequence"/>
</dbReference>
<protein>
    <recommendedName>
        <fullName evidence="1">DUF7636 domain-containing protein</fullName>
    </recommendedName>
</protein>
<feature type="non-terminal residue" evidence="2">
    <location>
        <position position="222"/>
    </location>
</feature>